<keyword evidence="1" id="KW-0472">Membrane</keyword>
<dbReference type="Pfam" id="PF07758">
    <property type="entry name" value="DUF1614"/>
    <property type="match status" value="1"/>
</dbReference>
<feature type="transmembrane region" description="Helical" evidence="1">
    <location>
        <begin position="112"/>
        <end position="131"/>
    </location>
</feature>
<dbReference type="InterPro" id="IPR011672">
    <property type="entry name" value="DUF1614"/>
</dbReference>
<dbReference type="Proteomes" id="UP000316688">
    <property type="component" value="Unassembled WGS sequence"/>
</dbReference>
<protein>
    <submittedName>
        <fullName evidence="2">DUF1614 domain-containing protein</fullName>
    </submittedName>
</protein>
<name>A0A557RNJ3_9GAMM</name>
<feature type="transmembrane region" description="Helical" evidence="1">
    <location>
        <begin position="138"/>
        <end position="159"/>
    </location>
</feature>
<reference evidence="2 3" key="1">
    <citation type="submission" date="2019-07" db="EMBL/GenBank/DDBJ databases">
        <title>Reclasification of Spiribacter aquaticus.</title>
        <authorList>
            <person name="Leon M.J."/>
            <person name="Sanchez-Porro C."/>
            <person name="Ventosa A."/>
        </authorList>
    </citation>
    <scope>NUCLEOTIDE SEQUENCE [LARGE SCALE GENOMIC DNA]</scope>
    <source>
        <strain evidence="2 3">SP30</strain>
    </source>
</reference>
<organism evidence="2 3">
    <name type="scientific">Spiribacter aquaticus</name>
    <dbReference type="NCBI Taxonomy" id="1935996"/>
    <lineage>
        <taxon>Bacteria</taxon>
        <taxon>Pseudomonadati</taxon>
        <taxon>Pseudomonadota</taxon>
        <taxon>Gammaproteobacteria</taxon>
        <taxon>Chromatiales</taxon>
        <taxon>Ectothiorhodospiraceae</taxon>
        <taxon>Spiribacter</taxon>
    </lineage>
</organism>
<feature type="transmembrane region" description="Helical" evidence="1">
    <location>
        <begin position="194"/>
        <end position="216"/>
    </location>
</feature>
<proteinExistence type="predicted"/>
<feature type="transmembrane region" description="Helical" evidence="1">
    <location>
        <begin position="87"/>
        <end position="106"/>
    </location>
</feature>
<dbReference type="RefSeq" id="WP_144347178.1">
    <property type="nucleotide sequence ID" value="NZ_VMKP01000001.1"/>
</dbReference>
<gene>
    <name evidence="2" type="ORF">FPL11_03130</name>
</gene>
<feature type="transmembrane region" description="Helical" evidence="1">
    <location>
        <begin position="7"/>
        <end position="28"/>
    </location>
</feature>
<keyword evidence="1" id="KW-0812">Transmembrane</keyword>
<evidence type="ECO:0000313" key="3">
    <source>
        <dbReference type="Proteomes" id="UP000316688"/>
    </source>
</evidence>
<keyword evidence="1" id="KW-1133">Transmembrane helix</keyword>
<dbReference type="EMBL" id="VMKP01000001">
    <property type="protein sequence ID" value="TVO66692.1"/>
    <property type="molecule type" value="Genomic_DNA"/>
</dbReference>
<dbReference type="AlphaFoldDB" id="A0A557RNJ3"/>
<evidence type="ECO:0000313" key="2">
    <source>
        <dbReference type="EMBL" id="TVO66692.1"/>
    </source>
</evidence>
<feature type="transmembrane region" description="Helical" evidence="1">
    <location>
        <begin position="40"/>
        <end position="58"/>
    </location>
</feature>
<keyword evidence="3" id="KW-1185">Reference proteome</keyword>
<sequence>MPLQIIAAIFLAATLFVFIQIGVVTVAFDKLGLSQGSAMLLLITSLLGSSINLPLFTVDATREPDPRWAERLRWMTAMARRLNPDKVLIAVNVGGGIIPVAFTVYLLNHNPLSPGIVLAAVAIQTGICYAFSRPVSGVGIGMPIFIAPISAAVTAVTLAPESSAPLAYIGGTLGVLLGADALRLRDVRGLGSPLASIGGAGTFDGVFITGLVAVLLA</sequence>
<accession>A0A557RNJ3</accession>
<comment type="caution">
    <text evidence="2">The sequence shown here is derived from an EMBL/GenBank/DDBJ whole genome shotgun (WGS) entry which is preliminary data.</text>
</comment>
<evidence type="ECO:0000256" key="1">
    <source>
        <dbReference type="SAM" id="Phobius"/>
    </source>
</evidence>